<dbReference type="EnsemblMetazoa" id="ASIC021122-RA">
    <property type="protein sequence ID" value="ASIC021122-PA"/>
    <property type="gene ID" value="ASIC021122"/>
</dbReference>
<dbReference type="Proteomes" id="UP000030765">
    <property type="component" value="Unassembled WGS sequence"/>
</dbReference>
<evidence type="ECO:0000313" key="3">
    <source>
        <dbReference type="Proteomes" id="UP000030765"/>
    </source>
</evidence>
<proteinExistence type="predicted"/>
<keyword evidence="3" id="KW-1185">Reference proteome</keyword>
<gene>
    <name evidence="1" type="ORF">ZHAS_00021122</name>
</gene>
<evidence type="ECO:0000313" key="2">
    <source>
        <dbReference type="EnsemblMetazoa" id="ASIC021122-PA"/>
    </source>
</evidence>
<dbReference type="EMBL" id="KE525406">
    <property type="protein sequence ID" value="KFB52850.1"/>
    <property type="molecule type" value="Genomic_DNA"/>
</dbReference>
<dbReference type="EMBL" id="ATLV01026132">
    <property type="status" value="NOT_ANNOTATED_CDS"/>
    <property type="molecule type" value="Genomic_DNA"/>
</dbReference>
<protein>
    <submittedName>
        <fullName evidence="1 2">Uncharacterized protein</fullName>
    </submittedName>
</protein>
<evidence type="ECO:0000313" key="1">
    <source>
        <dbReference type="EMBL" id="KFB52850.1"/>
    </source>
</evidence>
<accession>A0A084WRK6</accession>
<dbReference type="AlphaFoldDB" id="A0A084WRK6"/>
<dbReference type="VEuPathDB" id="VectorBase:ASIC021122"/>
<organism evidence="1">
    <name type="scientific">Anopheles sinensis</name>
    <name type="common">Mosquito</name>
    <dbReference type="NCBI Taxonomy" id="74873"/>
    <lineage>
        <taxon>Eukaryota</taxon>
        <taxon>Metazoa</taxon>
        <taxon>Ecdysozoa</taxon>
        <taxon>Arthropoda</taxon>
        <taxon>Hexapoda</taxon>
        <taxon>Insecta</taxon>
        <taxon>Pterygota</taxon>
        <taxon>Neoptera</taxon>
        <taxon>Endopterygota</taxon>
        <taxon>Diptera</taxon>
        <taxon>Nematocera</taxon>
        <taxon>Culicoidea</taxon>
        <taxon>Culicidae</taxon>
        <taxon>Anophelinae</taxon>
        <taxon>Anopheles</taxon>
    </lineage>
</organism>
<reference evidence="2" key="2">
    <citation type="submission" date="2020-05" db="UniProtKB">
        <authorList>
            <consortium name="EnsemblMetazoa"/>
        </authorList>
    </citation>
    <scope>IDENTIFICATION</scope>
</reference>
<sequence>MSTACRPRLVIGGGNDFGTVTASSERTGSVSGCGWPVGSELMRCGSKRFQTNQTSNGKHLRRQVLDTIFHADVGGPK</sequence>
<name>A0A084WRK6_ANOSI</name>
<reference evidence="1 3" key="1">
    <citation type="journal article" date="2014" name="BMC Genomics">
        <title>Genome sequence of Anopheles sinensis provides insight into genetics basis of mosquito competence for malaria parasites.</title>
        <authorList>
            <person name="Zhou D."/>
            <person name="Zhang D."/>
            <person name="Ding G."/>
            <person name="Shi L."/>
            <person name="Hou Q."/>
            <person name="Ye Y."/>
            <person name="Xu Y."/>
            <person name="Zhou H."/>
            <person name="Xiong C."/>
            <person name="Li S."/>
            <person name="Yu J."/>
            <person name="Hong S."/>
            <person name="Yu X."/>
            <person name="Zou P."/>
            <person name="Chen C."/>
            <person name="Chang X."/>
            <person name="Wang W."/>
            <person name="Lv Y."/>
            <person name="Sun Y."/>
            <person name="Ma L."/>
            <person name="Shen B."/>
            <person name="Zhu C."/>
        </authorList>
    </citation>
    <scope>NUCLEOTIDE SEQUENCE [LARGE SCALE GENOMIC DNA]</scope>
</reference>